<dbReference type="Proteomes" id="UP001177003">
    <property type="component" value="Chromosome 3"/>
</dbReference>
<evidence type="ECO:0000259" key="2">
    <source>
        <dbReference type="Pfam" id="PF13962"/>
    </source>
</evidence>
<protein>
    <recommendedName>
        <fullName evidence="2">PGG domain-containing protein</fullName>
    </recommendedName>
</protein>
<evidence type="ECO:0000256" key="1">
    <source>
        <dbReference type="SAM" id="Phobius"/>
    </source>
</evidence>
<proteinExistence type="predicted"/>
<dbReference type="Gene3D" id="1.25.40.20">
    <property type="entry name" value="Ankyrin repeat-containing domain"/>
    <property type="match status" value="1"/>
</dbReference>
<feature type="transmembrane region" description="Helical" evidence="1">
    <location>
        <begin position="516"/>
        <end position="537"/>
    </location>
</feature>
<sequence>MASSSRNTTTTTSNSITNTRTTIKKAEEIFKNNWRKAEEIFKEDRDALTAKLNSNGDSALHIAMDKAENIQFVENLLKEITPESLPEMVNNKRVNPLHRAAKIDNTMVAKMLAKKNPDLLFILDVTSLPIHKAIINSHKTTFLYLLDACKQYIEISQKDGYHSPFEGVHGARLLTNAIDSGFLDVSHELITEYPHMARTKSKDTFPLTSIGKKWDLYYSGTRYNFYQRLVYSYLPREENCLHDKSMIQDIENQETCSTNPKNTKSRFYSVIMRIYVKMWKAAILRVPHIKHLLEEKAKHNEALVVLKRICQEVCTITTESEICKQYCDAMKFAVNNDTPEVIEEIIKSFPYAIWTKIDGYSLIQVAIRNRSEKVYNFLLCHLSYDKYAHQQRRDKDDNNLLHLAAKLAPVHKLNLVSGAALQMQRELQWFEEVGNFVKPKYKDQKTKKEETPIMVFREEHKELRKEGEEWMKKTADSYTIVAALIITIVFAAEITVPGGNDGDTGKAIYEIKLSFVVFAVSDAISLFASTTSLLLFLSILTTRYREEDFLYKLPTRLILGLGMLFLSVTSMMVAFSATLYLMFGQEKAWLMIPIATLTCLPIASFVTLQLPLLVGVISSTYGQGIFVTQSDRRMKKS</sequence>
<feature type="domain" description="PGG" evidence="2">
    <location>
        <begin position="468"/>
        <end position="581"/>
    </location>
</feature>
<dbReference type="InterPro" id="IPR002110">
    <property type="entry name" value="Ankyrin_rpt"/>
</dbReference>
<feature type="transmembrane region" description="Helical" evidence="1">
    <location>
        <begin position="588"/>
        <end position="606"/>
    </location>
</feature>
<organism evidence="3 4">
    <name type="scientific">Lactuca saligna</name>
    <name type="common">Willowleaf lettuce</name>
    <dbReference type="NCBI Taxonomy" id="75948"/>
    <lineage>
        <taxon>Eukaryota</taxon>
        <taxon>Viridiplantae</taxon>
        <taxon>Streptophyta</taxon>
        <taxon>Embryophyta</taxon>
        <taxon>Tracheophyta</taxon>
        <taxon>Spermatophyta</taxon>
        <taxon>Magnoliopsida</taxon>
        <taxon>eudicotyledons</taxon>
        <taxon>Gunneridae</taxon>
        <taxon>Pentapetalae</taxon>
        <taxon>asterids</taxon>
        <taxon>campanulids</taxon>
        <taxon>Asterales</taxon>
        <taxon>Asteraceae</taxon>
        <taxon>Cichorioideae</taxon>
        <taxon>Cichorieae</taxon>
        <taxon>Lactucinae</taxon>
        <taxon>Lactuca</taxon>
    </lineage>
</organism>
<dbReference type="InterPro" id="IPR036770">
    <property type="entry name" value="Ankyrin_rpt-contain_sf"/>
</dbReference>
<feature type="transmembrane region" description="Helical" evidence="1">
    <location>
        <begin position="557"/>
        <end position="581"/>
    </location>
</feature>
<name>A0AA35YNX6_LACSI</name>
<dbReference type="AlphaFoldDB" id="A0AA35YNX6"/>
<accession>A0AA35YNX6</accession>
<keyword evidence="1" id="KW-1133">Transmembrane helix</keyword>
<dbReference type="SMART" id="SM00248">
    <property type="entry name" value="ANK"/>
    <property type="match status" value="4"/>
</dbReference>
<keyword evidence="1" id="KW-0812">Transmembrane</keyword>
<evidence type="ECO:0000313" key="4">
    <source>
        <dbReference type="Proteomes" id="UP001177003"/>
    </source>
</evidence>
<dbReference type="Pfam" id="PF13962">
    <property type="entry name" value="PGG"/>
    <property type="match status" value="1"/>
</dbReference>
<dbReference type="InterPro" id="IPR026961">
    <property type="entry name" value="PGG_dom"/>
</dbReference>
<reference evidence="3" key="1">
    <citation type="submission" date="2023-04" db="EMBL/GenBank/DDBJ databases">
        <authorList>
            <person name="Vijverberg K."/>
            <person name="Xiong W."/>
            <person name="Schranz E."/>
        </authorList>
    </citation>
    <scope>NUCLEOTIDE SEQUENCE</scope>
</reference>
<keyword evidence="1" id="KW-0472">Membrane</keyword>
<dbReference type="PANTHER" id="PTHR24177:SF467">
    <property type="entry name" value="PGG DOMAIN, RETROTRANSPOSON COPIA-LIKE PROTEIN"/>
    <property type="match status" value="1"/>
</dbReference>
<keyword evidence="4" id="KW-1185">Reference proteome</keyword>
<dbReference type="PANTHER" id="PTHR24177">
    <property type="entry name" value="CASKIN"/>
    <property type="match status" value="1"/>
</dbReference>
<gene>
    <name evidence="3" type="ORF">LSALG_LOCUS17470</name>
</gene>
<dbReference type="GO" id="GO:0016020">
    <property type="term" value="C:membrane"/>
    <property type="evidence" value="ECO:0007669"/>
    <property type="project" value="TreeGrafter"/>
</dbReference>
<feature type="transmembrane region" description="Helical" evidence="1">
    <location>
        <begin position="478"/>
        <end position="496"/>
    </location>
</feature>
<dbReference type="SUPFAM" id="SSF48403">
    <property type="entry name" value="Ankyrin repeat"/>
    <property type="match status" value="1"/>
</dbReference>
<dbReference type="EMBL" id="OX465079">
    <property type="protein sequence ID" value="CAI9277550.1"/>
    <property type="molecule type" value="Genomic_DNA"/>
</dbReference>
<evidence type="ECO:0000313" key="3">
    <source>
        <dbReference type="EMBL" id="CAI9277550.1"/>
    </source>
</evidence>